<gene>
    <name evidence="1" type="ORF">ONZ43_g3702</name>
</gene>
<evidence type="ECO:0000313" key="2">
    <source>
        <dbReference type="Proteomes" id="UP001153334"/>
    </source>
</evidence>
<protein>
    <submittedName>
        <fullName evidence="1">Uncharacterized protein</fullName>
    </submittedName>
</protein>
<proteinExistence type="predicted"/>
<accession>A0ACC2IVU2</accession>
<keyword evidence="2" id="KW-1185">Reference proteome</keyword>
<evidence type="ECO:0000313" key="1">
    <source>
        <dbReference type="EMBL" id="KAJ8119325.1"/>
    </source>
</evidence>
<name>A0ACC2IVU2_9PEZI</name>
<sequence length="253" mass="27357">MPAGPDTDSQFRFLISCIRNSTAGKVDFEEVRKECDIISKGAAAKRYERLMKAHNIAPNGAVNAVKKEAKDASEVKKAKARPAKKRKLEEVNEDEGDIDEPVKSEGKIKGEVKYEDATVKHEYRNDDQSSATPLHRPSSPSQLASSANTQSDDDDEVLFVSATDRRSNTLDAPPACGGDNRQSHVHPPMPAVPGIQSVDYAANMGFPSQSAAAAARRSPTTTAAMATMNPTNSFPYGFAPATWVFPHNGHGYL</sequence>
<reference evidence="1" key="1">
    <citation type="submission" date="2022-11" db="EMBL/GenBank/DDBJ databases">
        <title>Genome Sequence of Nemania bipapillata.</title>
        <authorList>
            <person name="Buettner E."/>
        </authorList>
    </citation>
    <scope>NUCLEOTIDE SEQUENCE</scope>
    <source>
        <strain evidence="1">CP14</strain>
    </source>
</reference>
<dbReference type="EMBL" id="JAPESX010000894">
    <property type="protein sequence ID" value="KAJ8119325.1"/>
    <property type="molecule type" value="Genomic_DNA"/>
</dbReference>
<organism evidence="1 2">
    <name type="scientific">Nemania bipapillata</name>
    <dbReference type="NCBI Taxonomy" id="110536"/>
    <lineage>
        <taxon>Eukaryota</taxon>
        <taxon>Fungi</taxon>
        <taxon>Dikarya</taxon>
        <taxon>Ascomycota</taxon>
        <taxon>Pezizomycotina</taxon>
        <taxon>Sordariomycetes</taxon>
        <taxon>Xylariomycetidae</taxon>
        <taxon>Xylariales</taxon>
        <taxon>Xylariaceae</taxon>
        <taxon>Nemania</taxon>
    </lineage>
</organism>
<dbReference type="Proteomes" id="UP001153334">
    <property type="component" value="Unassembled WGS sequence"/>
</dbReference>
<comment type="caution">
    <text evidence="1">The sequence shown here is derived from an EMBL/GenBank/DDBJ whole genome shotgun (WGS) entry which is preliminary data.</text>
</comment>